<feature type="signal peptide" evidence="1">
    <location>
        <begin position="1"/>
        <end position="27"/>
    </location>
</feature>
<name>A0ABV5GA58_9FLAO</name>
<protein>
    <submittedName>
        <fullName evidence="3">DUF2846 domain-containing protein</fullName>
    </submittedName>
</protein>
<evidence type="ECO:0000313" key="3">
    <source>
        <dbReference type="EMBL" id="MFB9088010.1"/>
    </source>
</evidence>
<comment type="caution">
    <text evidence="3">The sequence shown here is derived from an EMBL/GenBank/DDBJ whole genome shotgun (WGS) entry which is preliminary data.</text>
</comment>
<reference evidence="3 4" key="1">
    <citation type="submission" date="2024-09" db="EMBL/GenBank/DDBJ databases">
        <authorList>
            <person name="Sun Q."/>
            <person name="Mori K."/>
        </authorList>
    </citation>
    <scope>NUCLEOTIDE SEQUENCE [LARGE SCALE GENOMIC DNA]</scope>
    <source>
        <strain evidence="3 4">CECT 8460</strain>
    </source>
</reference>
<dbReference type="RefSeq" id="WP_290285446.1">
    <property type="nucleotide sequence ID" value="NZ_JAUFQN010000019.1"/>
</dbReference>
<dbReference type="Pfam" id="PF11008">
    <property type="entry name" value="DUF2846"/>
    <property type="match status" value="1"/>
</dbReference>
<proteinExistence type="predicted"/>
<feature type="domain" description="DUF2846" evidence="2">
    <location>
        <begin position="24"/>
        <end position="108"/>
    </location>
</feature>
<keyword evidence="1" id="KW-0732">Signal</keyword>
<keyword evidence="4" id="KW-1185">Reference proteome</keyword>
<evidence type="ECO:0000256" key="1">
    <source>
        <dbReference type="SAM" id="SignalP"/>
    </source>
</evidence>
<dbReference type="Proteomes" id="UP001589576">
    <property type="component" value="Unassembled WGS sequence"/>
</dbReference>
<evidence type="ECO:0000259" key="2">
    <source>
        <dbReference type="Pfam" id="PF11008"/>
    </source>
</evidence>
<dbReference type="EMBL" id="JBHMFB010000001">
    <property type="protein sequence ID" value="MFB9088010.1"/>
    <property type="molecule type" value="Genomic_DNA"/>
</dbReference>
<gene>
    <name evidence="3" type="ORF">ACFFUU_00190</name>
</gene>
<sequence>MKTTKLFLLLIIAGLLTSLSYSQETKAKVYFIRSTGFQGSATAFTAFIDKQLVCKLNNKKYSIHELEPGEHVFTVQFGGKKAKEKAEPITINIEAGKTYYIQMIFQTGLFVNNLYCQEVTENSAKTILIDCVEDTECF</sequence>
<evidence type="ECO:0000313" key="4">
    <source>
        <dbReference type="Proteomes" id="UP001589576"/>
    </source>
</evidence>
<accession>A0ABV5GA58</accession>
<organism evidence="3 4">
    <name type="scientific">Flavobacterium paronense</name>
    <dbReference type="NCBI Taxonomy" id="1392775"/>
    <lineage>
        <taxon>Bacteria</taxon>
        <taxon>Pseudomonadati</taxon>
        <taxon>Bacteroidota</taxon>
        <taxon>Flavobacteriia</taxon>
        <taxon>Flavobacteriales</taxon>
        <taxon>Flavobacteriaceae</taxon>
        <taxon>Flavobacterium</taxon>
    </lineage>
</organism>
<feature type="chain" id="PRO_5045336408" evidence="1">
    <location>
        <begin position="28"/>
        <end position="138"/>
    </location>
</feature>
<dbReference type="InterPro" id="IPR022548">
    <property type="entry name" value="DUF2846"/>
</dbReference>